<dbReference type="PANTHER" id="PTHR44943:SF9">
    <property type="entry name" value="TPR-REPEAT-CONTAINING PROTEIN"/>
    <property type="match status" value="1"/>
</dbReference>
<evidence type="ECO:0000256" key="2">
    <source>
        <dbReference type="ARBA" id="ARBA00022803"/>
    </source>
</evidence>
<evidence type="ECO:0000313" key="5">
    <source>
        <dbReference type="EMBL" id="CEM11158.1"/>
    </source>
</evidence>
<gene>
    <name evidence="5" type="ORF">Vbra_9043</name>
</gene>
<dbReference type="VEuPathDB" id="CryptoDB:Vbra_9043"/>
<organism evidence="5 6">
    <name type="scientific">Vitrella brassicaformis (strain CCMP3155)</name>
    <dbReference type="NCBI Taxonomy" id="1169540"/>
    <lineage>
        <taxon>Eukaryota</taxon>
        <taxon>Sar</taxon>
        <taxon>Alveolata</taxon>
        <taxon>Colpodellida</taxon>
        <taxon>Vitrellaceae</taxon>
        <taxon>Vitrella</taxon>
    </lineage>
</organism>
<evidence type="ECO:0000256" key="3">
    <source>
        <dbReference type="ARBA" id="ARBA00023078"/>
    </source>
</evidence>
<dbReference type="Gene3D" id="1.25.40.10">
    <property type="entry name" value="Tetratricopeptide repeat domain"/>
    <property type="match status" value="2"/>
</dbReference>
<dbReference type="SUPFAM" id="SSF48452">
    <property type="entry name" value="TPR-like"/>
    <property type="match status" value="1"/>
</dbReference>
<dbReference type="EMBL" id="CDMY01000410">
    <property type="protein sequence ID" value="CEM11158.1"/>
    <property type="molecule type" value="Genomic_DNA"/>
</dbReference>
<dbReference type="InParanoid" id="A0A0G4FD35"/>
<dbReference type="AlphaFoldDB" id="A0A0G4FD35"/>
<dbReference type="Pfam" id="PF13371">
    <property type="entry name" value="TPR_9"/>
    <property type="match status" value="1"/>
</dbReference>
<feature type="compositionally biased region" description="Gly residues" evidence="4">
    <location>
        <begin position="297"/>
        <end position="310"/>
    </location>
</feature>
<feature type="region of interest" description="Disordered" evidence="4">
    <location>
        <begin position="1"/>
        <end position="20"/>
    </location>
</feature>
<dbReference type="InterPro" id="IPR011990">
    <property type="entry name" value="TPR-like_helical_dom_sf"/>
</dbReference>
<dbReference type="InterPro" id="IPR019734">
    <property type="entry name" value="TPR_rpt"/>
</dbReference>
<dbReference type="STRING" id="1169540.A0A0G4FD35"/>
<feature type="compositionally biased region" description="Low complexity" evidence="4">
    <location>
        <begin position="1"/>
        <end position="19"/>
    </location>
</feature>
<dbReference type="Proteomes" id="UP000041254">
    <property type="component" value="Unassembled WGS sequence"/>
</dbReference>
<evidence type="ECO:0000256" key="1">
    <source>
        <dbReference type="ARBA" id="ARBA00022737"/>
    </source>
</evidence>
<feature type="region of interest" description="Disordered" evidence="4">
    <location>
        <begin position="287"/>
        <end position="317"/>
    </location>
</feature>
<name>A0A0G4FD35_VITBC</name>
<proteinExistence type="predicted"/>
<evidence type="ECO:0000256" key="4">
    <source>
        <dbReference type="SAM" id="MobiDB-lite"/>
    </source>
</evidence>
<dbReference type="OrthoDB" id="449136at2759"/>
<keyword evidence="3" id="KW-0793">Thylakoid</keyword>
<dbReference type="InterPro" id="IPR051685">
    <property type="entry name" value="Ycf3/AcsC/BcsC/TPR_MFPF"/>
</dbReference>
<keyword evidence="2" id="KW-0802">TPR repeat</keyword>
<dbReference type="Pfam" id="PF13181">
    <property type="entry name" value="TPR_8"/>
    <property type="match status" value="1"/>
</dbReference>
<keyword evidence="1" id="KW-0677">Repeat</keyword>
<sequence>MAASEASMAASEPSSAGSSVRDFHDLTDVLPSICGFFTLGELAVFARCCSATDRVARLEIVWAPRLRLTQFAFPDFSLRGSEALSKNPWRFAHVKHKLRLGLAAYERRDFALAIRHYAVAHQIAPTNETVLTRKADAHYANDEKDVAQELYRRAIEVNEDSSYGWNGRSLEEGIPEAEAISRLERATRLNPSNSYALSNLASKLVSRDSSRALEVLNRALALNPRLFYARHTKAVLLARRGQLSEAIRVLDEQVEVHPDDQTGRHLRDDLHRMEVMRRLVHQAIAQPFMPPPPQPVGNGGDAEGDGGAGTGEMEDVD</sequence>
<dbReference type="OMA" id="DAHYAND"/>
<accession>A0A0G4FD35</accession>
<reference evidence="5 6" key="1">
    <citation type="submission" date="2014-11" db="EMBL/GenBank/DDBJ databases">
        <authorList>
            <person name="Zhu J."/>
            <person name="Qi W."/>
            <person name="Song R."/>
        </authorList>
    </citation>
    <scope>NUCLEOTIDE SEQUENCE [LARGE SCALE GENOMIC DNA]</scope>
</reference>
<evidence type="ECO:0000313" key="6">
    <source>
        <dbReference type="Proteomes" id="UP000041254"/>
    </source>
</evidence>
<dbReference type="PANTHER" id="PTHR44943">
    <property type="entry name" value="CELLULOSE SYNTHASE OPERON PROTEIN C"/>
    <property type="match status" value="1"/>
</dbReference>
<protein>
    <submittedName>
        <fullName evidence="5">Uncharacterized protein</fullName>
    </submittedName>
</protein>
<keyword evidence="6" id="KW-1185">Reference proteome</keyword>
<dbReference type="SMART" id="SM00028">
    <property type="entry name" value="TPR"/>
    <property type="match status" value="4"/>
</dbReference>